<dbReference type="InParanoid" id="Q2LSW8"/>
<dbReference type="HOGENOM" id="CLU_1601854_0_0_7"/>
<evidence type="ECO:0000259" key="2">
    <source>
        <dbReference type="Pfam" id="PF14690"/>
    </source>
</evidence>
<evidence type="ECO:0000313" key="4">
    <source>
        <dbReference type="Proteomes" id="UP000001933"/>
    </source>
</evidence>
<dbReference type="Proteomes" id="UP000001933">
    <property type="component" value="Chromosome"/>
</dbReference>
<keyword evidence="4" id="KW-1185">Reference proteome</keyword>
<dbReference type="Pfam" id="PF14690">
    <property type="entry name" value="Zn_ribbon_ISL3"/>
    <property type="match status" value="1"/>
</dbReference>
<proteinExistence type="predicted"/>
<dbReference type="EMBL" id="CP000252">
    <property type="protein sequence ID" value="ABC77178.1"/>
    <property type="molecule type" value="Genomic_DNA"/>
</dbReference>
<feature type="domain" description="Transposase IS204/IS1001/IS1096/IS1165 zinc-finger" evidence="2">
    <location>
        <begin position="40"/>
        <end position="83"/>
    </location>
</feature>
<sequence>MELETITKLLNIPNYRVTRIIQSTPKNLHLAVEPIDPGTPVCSGCGEPHNVPVHSMGSITVQDLNICGRRVFLQVPKRKLLCDKDRKIRVEILDWIKGRFTARFAEEILRLTTVTSYRAAGWYLELDDETIQRMGRRRKTDVSESKVSRNKDMETRSSAGSVRIAF</sequence>
<feature type="region of interest" description="Disordered" evidence="1">
    <location>
        <begin position="135"/>
        <end position="166"/>
    </location>
</feature>
<protein>
    <submittedName>
        <fullName evidence="3">Transposase</fullName>
    </submittedName>
</protein>
<dbReference type="InterPro" id="IPR029261">
    <property type="entry name" value="Transposase_Znf"/>
</dbReference>
<dbReference type="OrthoDB" id="46712at2"/>
<feature type="compositionally biased region" description="Basic and acidic residues" evidence="1">
    <location>
        <begin position="140"/>
        <end position="155"/>
    </location>
</feature>
<dbReference type="KEGG" id="sat:SYN_01487"/>
<dbReference type="RefSeq" id="WP_011417207.1">
    <property type="nucleotide sequence ID" value="NC_007759.1"/>
</dbReference>
<evidence type="ECO:0000256" key="1">
    <source>
        <dbReference type="SAM" id="MobiDB-lite"/>
    </source>
</evidence>
<gene>
    <name evidence="3" type="ORF">SYN_01487</name>
</gene>
<organism evidence="3 4">
    <name type="scientific">Syntrophus aciditrophicus (strain SB)</name>
    <dbReference type="NCBI Taxonomy" id="56780"/>
    <lineage>
        <taxon>Bacteria</taxon>
        <taxon>Pseudomonadati</taxon>
        <taxon>Thermodesulfobacteriota</taxon>
        <taxon>Syntrophia</taxon>
        <taxon>Syntrophales</taxon>
        <taxon>Syntrophaceae</taxon>
        <taxon>Syntrophus</taxon>
    </lineage>
</organism>
<evidence type="ECO:0000313" key="3">
    <source>
        <dbReference type="EMBL" id="ABC77178.1"/>
    </source>
</evidence>
<name>Q2LSW8_SYNAS</name>
<accession>Q2LSW8</accession>
<dbReference type="eggNOG" id="COG3464">
    <property type="taxonomic scope" value="Bacteria"/>
</dbReference>
<reference evidence="3 4" key="1">
    <citation type="journal article" date="2007" name="Proc. Natl. Acad. Sci. U.S.A.">
        <title>The genome of Syntrophus aciditrophicus: life at the thermodynamic limit of microbial growth.</title>
        <authorList>
            <person name="McInerney M.J."/>
            <person name="Rohlin L."/>
            <person name="Mouttaki H."/>
            <person name="Kim U."/>
            <person name="Krupp R.S."/>
            <person name="Rios-Hernandez L."/>
            <person name="Sieber J."/>
            <person name="Struchtemeyer C.G."/>
            <person name="Bhattacharyya A."/>
            <person name="Campbell J.W."/>
            <person name="Gunsalus R.P."/>
        </authorList>
    </citation>
    <scope>NUCLEOTIDE SEQUENCE [LARGE SCALE GENOMIC DNA]</scope>
    <source>
        <strain evidence="3 4">SB</strain>
    </source>
</reference>
<dbReference type="AlphaFoldDB" id="Q2LSW8"/>